<evidence type="ECO:0000256" key="1">
    <source>
        <dbReference type="SAM" id="SignalP"/>
    </source>
</evidence>
<evidence type="ECO:0008006" key="4">
    <source>
        <dbReference type="Google" id="ProtNLM"/>
    </source>
</evidence>
<sequence length="139" mass="15629">MKRSSAILLCITLSGSLLLTACTPKTSAERHARQYVYAADDGFNPNFYVKKADSTRMMVPFFRQFHDMGVKDRAAGVSREETQQRVSQFRSEEFLKSIQSEEEFAGRTYNDSSTPSPKELKAMGDAISATYMDGYEGIK</sequence>
<keyword evidence="1" id="KW-0732">Signal</keyword>
<dbReference type="EMBL" id="LK931337">
    <property type="protein sequence ID" value="CDZ86692.1"/>
    <property type="molecule type" value="Genomic_DNA"/>
</dbReference>
<evidence type="ECO:0000313" key="3">
    <source>
        <dbReference type="EMBL" id="CDZ86692.1"/>
    </source>
</evidence>
<dbReference type="EMBL" id="LK931337">
    <property type="protein sequence ID" value="CDZ86602.1"/>
    <property type="molecule type" value="Genomic_DNA"/>
</dbReference>
<dbReference type="NCBIfam" id="NF033828">
    <property type="entry name" value="entry_exc2_fam"/>
    <property type="match status" value="1"/>
</dbReference>
<name>A0A078LMW5_CITKO</name>
<dbReference type="PROSITE" id="PS51257">
    <property type="entry name" value="PROKAR_LIPOPROTEIN"/>
    <property type="match status" value="1"/>
</dbReference>
<evidence type="ECO:0000313" key="2">
    <source>
        <dbReference type="EMBL" id="CDZ86602.1"/>
    </source>
</evidence>
<accession>A0A078LMW5</accession>
<feature type="signal peptide" evidence="1">
    <location>
        <begin position="1"/>
        <end position="21"/>
    </location>
</feature>
<dbReference type="AlphaFoldDB" id="A0A078LMW5"/>
<proteinExistence type="predicted"/>
<gene>
    <name evidence="2" type="ORF">BN1086_04853</name>
    <name evidence="3" type="ORF">BN1086_04944</name>
</gene>
<organism evidence="3">
    <name type="scientific">Citrobacter koseri</name>
    <name type="common">Citrobacter diversus</name>
    <dbReference type="NCBI Taxonomy" id="545"/>
    <lineage>
        <taxon>Bacteria</taxon>
        <taxon>Pseudomonadati</taxon>
        <taxon>Pseudomonadota</taxon>
        <taxon>Gammaproteobacteria</taxon>
        <taxon>Enterobacterales</taxon>
        <taxon>Enterobacteriaceae</taxon>
        <taxon>Citrobacter</taxon>
    </lineage>
</organism>
<feature type="chain" id="PRO_5007377757" description="Exc2 family lipoprotein" evidence="1">
    <location>
        <begin position="22"/>
        <end position="139"/>
    </location>
</feature>
<dbReference type="PATRIC" id="fig|545.12.peg.4882"/>
<protein>
    <recommendedName>
        <fullName evidence="4">Exc2 family lipoprotein</fullName>
    </recommendedName>
</protein>
<reference evidence="3" key="1">
    <citation type="submission" date="2014-06" db="EMBL/GenBank/DDBJ databases">
        <authorList>
            <person name="Urmite Genomes Urmite Genomes"/>
        </authorList>
    </citation>
    <scope>NUCLEOTIDE SEQUENCE</scope>
</reference>